<keyword evidence="3" id="KW-1185">Reference proteome</keyword>
<evidence type="ECO:0000313" key="3">
    <source>
        <dbReference type="Proteomes" id="UP001156140"/>
    </source>
</evidence>
<name>A0AA41QQ59_9HYPH</name>
<dbReference type="RefSeq" id="WP_281736847.1">
    <property type="nucleotide sequence ID" value="NZ_JAKETQ010000003.1"/>
</dbReference>
<dbReference type="PANTHER" id="PTHR43233:SF1">
    <property type="entry name" value="FAMILY N-ACETYLTRANSFERASE, PUTATIVE (AFU_ORTHOLOGUE AFUA_6G03350)-RELATED"/>
    <property type="match status" value="1"/>
</dbReference>
<dbReference type="GO" id="GO:0016747">
    <property type="term" value="F:acyltransferase activity, transferring groups other than amino-acyl groups"/>
    <property type="evidence" value="ECO:0007669"/>
    <property type="project" value="InterPro"/>
</dbReference>
<sequence length="154" mass="16560">MRDSAGCGTAPARRTRLELQLRRETPSVEAYNSLRRSVGWQPIAPLVAEASLAGSLYCVTLWDGAELVGMARVVGDGALYFHLHDVLVASERQGRGLGDRLVRAALAYFEETAGSGAMLGLMSAGGKDGFYERYGFIRRPNGTMGSGMVLYRAG</sequence>
<comment type="caution">
    <text evidence="2">The sequence shown here is derived from an EMBL/GenBank/DDBJ whole genome shotgun (WGS) entry which is preliminary data.</text>
</comment>
<reference evidence="2" key="1">
    <citation type="submission" date="2022-03" db="EMBL/GenBank/DDBJ databases">
        <title>The complete genome sequence of a Methyloterrigena soli.</title>
        <authorList>
            <person name="Zi Z."/>
        </authorList>
    </citation>
    <scope>NUCLEOTIDE SEQUENCE</scope>
    <source>
        <strain evidence="2">M48</strain>
    </source>
</reference>
<protein>
    <submittedName>
        <fullName evidence="2">GNAT family N-acetyltransferase</fullName>
    </submittedName>
</protein>
<dbReference type="EMBL" id="JALAZD010000003">
    <property type="protein sequence ID" value="MCI0128764.1"/>
    <property type="molecule type" value="Genomic_DNA"/>
</dbReference>
<evidence type="ECO:0000313" key="2">
    <source>
        <dbReference type="EMBL" id="MCI0128764.1"/>
    </source>
</evidence>
<dbReference type="InterPro" id="IPR053144">
    <property type="entry name" value="Acetyltransferase_Butenolide"/>
</dbReference>
<dbReference type="InterPro" id="IPR000182">
    <property type="entry name" value="GNAT_dom"/>
</dbReference>
<dbReference type="PANTHER" id="PTHR43233">
    <property type="entry name" value="FAMILY N-ACETYLTRANSFERASE, PUTATIVE (AFU_ORTHOLOGUE AFUA_6G03350)-RELATED"/>
    <property type="match status" value="1"/>
</dbReference>
<dbReference type="Gene3D" id="3.40.630.30">
    <property type="match status" value="1"/>
</dbReference>
<organism evidence="2 3">
    <name type="scientific">Paradevosia shaoguanensis</name>
    <dbReference type="NCBI Taxonomy" id="1335043"/>
    <lineage>
        <taxon>Bacteria</taxon>
        <taxon>Pseudomonadati</taxon>
        <taxon>Pseudomonadota</taxon>
        <taxon>Alphaproteobacteria</taxon>
        <taxon>Hyphomicrobiales</taxon>
        <taxon>Devosiaceae</taxon>
        <taxon>Paradevosia</taxon>
    </lineage>
</organism>
<dbReference type="SUPFAM" id="SSF55729">
    <property type="entry name" value="Acyl-CoA N-acyltransferases (Nat)"/>
    <property type="match status" value="1"/>
</dbReference>
<dbReference type="PROSITE" id="PS51186">
    <property type="entry name" value="GNAT"/>
    <property type="match status" value="1"/>
</dbReference>
<dbReference type="InterPro" id="IPR016181">
    <property type="entry name" value="Acyl_CoA_acyltransferase"/>
</dbReference>
<accession>A0AA41QQ59</accession>
<dbReference type="AlphaFoldDB" id="A0AA41QQ59"/>
<dbReference type="Pfam" id="PF13673">
    <property type="entry name" value="Acetyltransf_10"/>
    <property type="match status" value="1"/>
</dbReference>
<evidence type="ECO:0000259" key="1">
    <source>
        <dbReference type="PROSITE" id="PS51186"/>
    </source>
</evidence>
<dbReference type="Proteomes" id="UP001156140">
    <property type="component" value="Unassembled WGS sequence"/>
</dbReference>
<gene>
    <name evidence="2" type="ORF">ML536_18175</name>
</gene>
<feature type="domain" description="N-acetyltransferase" evidence="1">
    <location>
        <begin position="19"/>
        <end position="154"/>
    </location>
</feature>
<dbReference type="CDD" id="cd04301">
    <property type="entry name" value="NAT_SF"/>
    <property type="match status" value="1"/>
</dbReference>
<proteinExistence type="predicted"/>